<evidence type="ECO:0000256" key="9">
    <source>
        <dbReference type="PROSITE-ProRule" id="PRU01091"/>
    </source>
</evidence>
<proteinExistence type="predicted"/>
<evidence type="ECO:0000256" key="4">
    <source>
        <dbReference type="ARBA" id="ARBA00023015"/>
    </source>
</evidence>
<dbReference type="Pfam" id="PF00072">
    <property type="entry name" value="Response_reg"/>
    <property type="match status" value="1"/>
</dbReference>
<dbReference type="GO" id="GO:0000976">
    <property type="term" value="F:transcription cis-regulatory region binding"/>
    <property type="evidence" value="ECO:0007669"/>
    <property type="project" value="TreeGrafter"/>
</dbReference>
<evidence type="ECO:0000256" key="1">
    <source>
        <dbReference type="ARBA" id="ARBA00018672"/>
    </source>
</evidence>
<evidence type="ECO:0000256" key="2">
    <source>
        <dbReference type="ARBA" id="ARBA00022553"/>
    </source>
</evidence>
<evidence type="ECO:0000256" key="7">
    <source>
        <dbReference type="ARBA" id="ARBA00024867"/>
    </source>
</evidence>
<dbReference type="PANTHER" id="PTHR48111">
    <property type="entry name" value="REGULATOR OF RPOS"/>
    <property type="match status" value="1"/>
</dbReference>
<dbReference type="Gene3D" id="6.10.250.690">
    <property type="match status" value="1"/>
</dbReference>
<dbReference type="CDD" id="cd17574">
    <property type="entry name" value="REC_OmpR"/>
    <property type="match status" value="1"/>
</dbReference>
<gene>
    <name evidence="12" type="ORF">H9809_11935</name>
</gene>
<organism evidence="12 13">
    <name type="scientific">Candidatus Blautia pullicola</name>
    <dbReference type="NCBI Taxonomy" id="2838498"/>
    <lineage>
        <taxon>Bacteria</taxon>
        <taxon>Bacillati</taxon>
        <taxon>Bacillota</taxon>
        <taxon>Clostridia</taxon>
        <taxon>Lachnospirales</taxon>
        <taxon>Lachnospiraceae</taxon>
        <taxon>Blautia</taxon>
    </lineage>
</organism>
<dbReference type="GO" id="GO:0006355">
    <property type="term" value="P:regulation of DNA-templated transcription"/>
    <property type="evidence" value="ECO:0007669"/>
    <property type="project" value="InterPro"/>
</dbReference>
<dbReference type="PROSITE" id="PS50110">
    <property type="entry name" value="RESPONSE_REGULATORY"/>
    <property type="match status" value="1"/>
</dbReference>
<dbReference type="SUPFAM" id="SSF46894">
    <property type="entry name" value="C-terminal effector domain of the bipartite response regulators"/>
    <property type="match status" value="1"/>
</dbReference>
<feature type="domain" description="OmpR/PhoB-type" evidence="11">
    <location>
        <begin position="124"/>
        <end position="224"/>
    </location>
</feature>
<keyword evidence="3" id="KW-0902">Two-component regulatory system</keyword>
<reference evidence="12" key="2">
    <citation type="submission" date="2021-04" db="EMBL/GenBank/DDBJ databases">
        <authorList>
            <person name="Gilroy R."/>
        </authorList>
    </citation>
    <scope>NUCLEOTIDE SEQUENCE</scope>
    <source>
        <strain evidence="12">1068</strain>
    </source>
</reference>
<evidence type="ECO:0000259" key="11">
    <source>
        <dbReference type="PROSITE" id="PS51755"/>
    </source>
</evidence>
<dbReference type="Pfam" id="PF00486">
    <property type="entry name" value="Trans_reg_C"/>
    <property type="match status" value="1"/>
</dbReference>
<dbReference type="InterPro" id="IPR016032">
    <property type="entry name" value="Sig_transdc_resp-reg_C-effctor"/>
</dbReference>
<dbReference type="Gene3D" id="3.40.50.2300">
    <property type="match status" value="1"/>
</dbReference>
<dbReference type="InterPro" id="IPR039420">
    <property type="entry name" value="WalR-like"/>
</dbReference>
<evidence type="ECO:0000256" key="5">
    <source>
        <dbReference type="ARBA" id="ARBA00023125"/>
    </source>
</evidence>
<dbReference type="InterPro" id="IPR001867">
    <property type="entry name" value="OmpR/PhoB-type_DNA-bd"/>
</dbReference>
<evidence type="ECO:0000256" key="6">
    <source>
        <dbReference type="ARBA" id="ARBA00023163"/>
    </source>
</evidence>
<dbReference type="InterPro" id="IPR001789">
    <property type="entry name" value="Sig_transdc_resp-reg_receiver"/>
</dbReference>
<keyword evidence="5 9" id="KW-0238">DNA-binding</keyword>
<keyword evidence="2 8" id="KW-0597">Phosphoprotein</keyword>
<evidence type="ECO:0000313" key="12">
    <source>
        <dbReference type="EMBL" id="HIZ66586.1"/>
    </source>
</evidence>
<dbReference type="SMART" id="SM00448">
    <property type="entry name" value="REC"/>
    <property type="match status" value="1"/>
</dbReference>
<accession>A0A9D2FTZ6</accession>
<dbReference type="Gene3D" id="1.10.10.10">
    <property type="entry name" value="Winged helix-like DNA-binding domain superfamily/Winged helix DNA-binding domain"/>
    <property type="match status" value="1"/>
</dbReference>
<dbReference type="SMART" id="SM00862">
    <property type="entry name" value="Trans_reg_C"/>
    <property type="match status" value="1"/>
</dbReference>
<dbReference type="CDD" id="cd00383">
    <property type="entry name" value="trans_reg_C"/>
    <property type="match status" value="1"/>
</dbReference>
<dbReference type="PANTHER" id="PTHR48111:SF1">
    <property type="entry name" value="TWO-COMPONENT RESPONSE REGULATOR ORR33"/>
    <property type="match status" value="1"/>
</dbReference>
<keyword evidence="4" id="KW-0805">Transcription regulation</keyword>
<name>A0A9D2FTZ6_9FIRM</name>
<reference evidence="12" key="1">
    <citation type="journal article" date="2021" name="PeerJ">
        <title>Extensive microbial diversity within the chicken gut microbiome revealed by metagenomics and culture.</title>
        <authorList>
            <person name="Gilroy R."/>
            <person name="Ravi A."/>
            <person name="Getino M."/>
            <person name="Pursley I."/>
            <person name="Horton D.L."/>
            <person name="Alikhan N.F."/>
            <person name="Baker D."/>
            <person name="Gharbi K."/>
            <person name="Hall N."/>
            <person name="Watson M."/>
            <person name="Adriaenssens E.M."/>
            <person name="Foster-Nyarko E."/>
            <person name="Jarju S."/>
            <person name="Secka A."/>
            <person name="Antonio M."/>
            <person name="Oren A."/>
            <person name="Chaudhuri R.R."/>
            <person name="La Ragione R."/>
            <person name="Hildebrand F."/>
            <person name="Pallen M.J."/>
        </authorList>
    </citation>
    <scope>NUCLEOTIDE SEQUENCE</scope>
    <source>
        <strain evidence="12">1068</strain>
    </source>
</reference>
<dbReference type="EMBL" id="DXBG01000275">
    <property type="protein sequence ID" value="HIZ66586.1"/>
    <property type="molecule type" value="Genomic_DNA"/>
</dbReference>
<comment type="function">
    <text evidence="7">May play the central regulatory role in sporulation. It may be an element of the effector pathway responsible for the activation of sporulation genes in response to nutritional stress. Spo0A may act in concert with spo0H (a sigma factor) to control the expression of some genes that are critical to the sporulation process.</text>
</comment>
<protein>
    <recommendedName>
        <fullName evidence="1">Stage 0 sporulation protein A homolog</fullName>
    </recommendedName>
</protein>
<dbReference type="PROSITE" id="PS51755">
    <property type="entry name" value="OMPR_PHOB"/>
    <property type="match status" value="1"/>
</dbReference>
<dbReference type="AlphaFoldDB" id="A0A9D2FTZ6"/>
<dbReference type="InterPro" id="IPR036388">
    <property type="entry name" value="WH-like_DNA-bd_sf"/>
</dbReference>
<evidence type="ECO:0000256" key="8">
    <source>
        <dbReference type="PROSITE-ProRule" id="PRU00169"/>
    </source>
</evidence>
<dbReference type="GO" id="GO:0032993">
    <property type="term" value="C:protein-DNA complex"/>
    <property type="evidence" value="ECO:0007669"/>
    <property type="project" value="TreeGrafter"/>
</dbReference>
<feature type="DNA-binding region" description="OmpR/PhoB-type" evidence="9">
    <location>
        <begin position="124"/>
        <end position="224"/>
    </location>
</feature>
<feature type="domain" description="Response regulatory" evidence="10">
    <location>
        <begin position="3"/>
        <end position="116"/>
    </location>
</feature>
<dbReference type="GO" id="GO:0005829">
    <property type="term" value="C:cytosol"/>
    <property type="evidence" value="ECO:0007669"/>
    <property type="project" value="TreeGrafter"/>
</dbReference>
<feature type="modified residue" description="4-aspartylphosphate" evidence="8">
    <location>
        <position position="52"/>
    </location>
</feature>
<dbReference type="GO" id="GO:0000156">
    <property type="term" value="F:phosphorelay response regulator activity"/>
    <property type="evidence" value="ECO:0007669"/>
    <property type="project" value="TreeGrafter"/>
</dbReference>
<keyword evidence="6" id="KW-0804">Transcription</keyword>
<comment type="caution">
    <text evidence="12">The sequence shown here is derived from an EMBL/GenBank/DDBJ whole genome shotgun (WGS) entry which is preliminary data.</text>
</comment>
<evidence type="ECO:0000256" key="3">
    <source>
        <dbReference type="ARBA" id="ARBA00023012"/>
    </source>
</evidence>
<sequence length="229" mass="26222">MQKILLLEDDRNLNRGITLTLEKEGYQVFSAFSAAQGERLFEEQQVDLVICDINLPDGSGLDFCQSIRKKSRVYFLFLTALDQEVDIVSGYQAGADDYITKPFSLMVLVSKVRAFLRRASGGEEKELLISGEIRLFPSRMKAFRQEGQQQVPLTLSKKEMQLLLYFMENPGQIISKEQILEHVWGLEGQFVDDNTVPVNISRLKAKLGNPYIENIRGMGYIWTKECRKE</sequence>
<dbReference type="Proteomes" id="UP000824056">
    <property type="component" value="Unassembled WGS sequence"/>
</dbReference>
<dbReference type="InterPro" id="IPR011006">
    <property type="entry name" value="CheY-like_superfamily"/>
</dbReference>
<dbReference type="SUPFAM" id="SSF52172">
    <property type="entry name" value="CheY-like"/>
    <property type="match status" value="1"/>
</dbReference>
<evidence type="ECO:0000313" key="13">
    <source>
        <dbReference type="Proteomes" id="UP000824056"/>
    </source>
</evidence>
<evidence type="ECO:0000259" key="10">
    <source>
        <dbReference type="PROSITE" id="PS50110"/>
    </source>
</evidence>